<comment type="caution">
    <text evidence="1">The sequence shown here is derived from an EMBL/GenBank/DDBJ whole genome shotgun (WGS) entry which is preliminary data.</text>
</comment>
<keyword evidence="2" id="KW-1185">Reference proteome</keyword>
<dbReference type="AlphaFoldDB" id="A0A401ZTF1"/>
<proteinExistence type="predicted"/>
<dbReference type="Proteomes" id="UP000287224">
    <property type="component" value="Unassembled WGS sequence"/>
</dbReference>
<reference evidence="2" key="1">
    <citation type="submission" date="2018-12" db="EMBL/GenBank/DDBJ databases">
        <title>Tengunoibacter tsumagoiensis gen. nov., sp. nov., Dictyobacter kobayashii sp. nov., D. alpinus sp. nov., and D. joshuensis sp. nov. and description of Dictyobacteraceae fam. nov. within the order Ktedonobacterales isolated from Tengu-no-mugimeshi.</title>
        <authorList>
            <person name="Wang C.M."/>
            <person name="Zheng Y."/>
            <person name="Sakai Y."/>
            <person name="Toyoda A."/>
            <person name="Minakuchi Y."/>
            <person name="Abe K."/>
            <person name="Yokota A."/>
            <person name="Yabe S."/>
        </authorList>
    </citation>
    <scope>NUCLEOTIDE SEQUENCE [LARGE SCALE GENOMIC DNA]</scope>
    <source>
        <strain evidence="2">S-27</strain>
    </source>
</reference>
<dbReference type="EMBL" id="BIFQ01000002">
    <property type="protein sequence ID" value="GCE10076.1"/>
    <property type="molecule type" value="Genomic_DNA"/>
</dbReference>
<evidence type="ECO:0000313" key="1">
    <source>
        <dbReference type="EMBL" id="GCE10076.1"/>
    </source>
</evidence>
<dbReference type="OrthoDB" id="9815354at2"/>
<sequence>MQVMYQRCADIDVHQRFLVFCLTVIEAGERRKEIRTFRNETRDRLALRARMLEESCSHVAPVLSSATWVTPKVSSQSERAKRSAFMVKKVRICFCTAPEGSVIITQATIAFLWT</sequence>
<protein>
    <submittedName>
        <fullName evidence="1">Uncharacterized protein</fullName>
    </submittedName>
</protein>
<organism evidence="1 2">
    <name type="scientific">Dictyobacter aurantiacus</name>
    <dbReference type="NCBI Taxonomy" id="1936993"/>
    <lineage>
        <taxon>Bacteria</taxon>
        <taxon>Bacillati</taxon>
        <taxon>Chloroflexota</taxon>
        <taxon>Ktedonobacteria</taxon>
        <taxon>Ktedonobacterales</taxon>
        <taxon>Dictyobacteraceae</taxon>
        <taxon>Dictyobacter</taxon>
    </lineage>
</organism>
<gene>
    <name evidence="1" type="ORF">KDAU_74050</name>
</gene>
<evidence type="ECO:0000313" key="2">
    <source>
        <dbReference type="Proteomes" id="UP000287224"/>
    </source>
</evidence>
<name>A0A401ZTF1_9CHLR</name>
<dbReference type="RefSeq" id="WP_126603066.1">
    <property type="nucleotide sequence ID" value="NZ_BIFQ01000002.1"/>
</dbReference>
<accession>A0A401ZTF1</accession>